<dbReference type="STRING" id="767817.Desgi_4617"/>
<dbReference type="PANTHER" id="PTHR35529:SF1">
    <property type="entry name" value="MANGANESE EFFLUX PUMP MNTP-RELATED"/>
    <property type="match status" value="1"/>
</dbReference>
<evidence type="ECO:0000313" key="9">
    <source>
        <dbReference type="EMBL" id="AGL03844.1"/>
    </source>
</evidence>
<feature type="transmembrane region" description="Helical" evidence="8">
    <location>
        <begin position="35"/>
        <end position="59"/>
    </location>
</feature>
<protein>
    <recommendedName>
        <fullName evidence="8">Putative manganese efflux pump MntP</fullName>
    </recommendedName>
</protein>
<organism evidence="9 10">
    <name type="scientific">Desulfoscipio gibsoniae DSM 7213</name>
    <dbReference type="NCBI Taxonomy" id="767817"/>
    <lineage>
        <taxon>Bacteria</taxon>
        <taxon>Bacillati</taxon>
        <taxon>Bacillota</taxon>
        <taxon>Clostridia</taxon>
        <taxon>Eubacteriales</taxon>
        <taxon>Desulfallaceae</taxon>
        <taxon>Desulfoscipio</taxon>
    </lineage>
</organism>
<name>R4KMD2_9FIRM</name>
<accession>R4KMD2</accession>
<gene>
    <name evidence="8" type="primary">mntP</name>
    <name evidence="9" type="ORF">Desgi_4617</name>
</gene>
<proteinExistence type="inferred from homology"/>
<evidence type="ECO:0000256" key="3">
    <source>
        <dbReference type="ARBA" id="ARBA00022692"/>
    </source>
</evidence>
<dbReference type="GO" id="GO:0005384">
    <property type="term" value="F:manganese ion transmembrane transporter activity"/>
    <property type="evidence" value="ECO:0007669"/>
    <property type="project" value="UniProtKB-UniRule"/>
</dbReference>
<comment type="subcellular location">
    <subcellularLocation>
        <location evidence="8">Cell membrane</location>
        <topology evidence="8">Multi-pass membrane protein</topology>
    </subcellularLocation>
</comment>
<dbReference type="AlphaFoldDB" id="R4KMD2"/>
<dbReference type="Pfam" id="PF02659">
    <property type="entry name" value="Mntp"/>
    <property type="match status" value="1"/>
</dbReference>
<evidence type="ECO:0000256" key="1">
    <source>
        <dbReference type="ARBA" id="ARBA00022448"/>
    </source>
</evidence>
<evidence type="ECO:0000256" key="7">
    <source>
        <dbReference type="ARBA" id="ARBA00023211"/>
    </source>
</evidence>
<dbReference type="HOGENOM" id="CLU_096410_1_1_9"/>
<dbReference type="HAMAP" id="MF_01521">
    <property type="entry name" value="MntP_pump"/>
    <property type="match status" value="1"/>
</dbReference>
<sequence>MLTFTGIDKFNLERIDIVSGYLKNKKYVGGNDLELYTLLALAVALGTDAFSMCLGLGIAGVTGRQILVVSVTVLVFHIVMPLLGWYAGDFIGALAGRAASIAGALLLVYLGIKMIRSSLKGGDALDPKVVLVNTWGLFLLAASVSMDALSVGFSLGTRQVNLPLTAGVIGAVAGLMTAGGLLLGRFVGARVGERAVLGGGILLIGIGIHMVLS</sequence>
<dbReference type="KEGG" id="dgi:Desgi_4617"/>
<keyword evidence="5 8" id="KW-0406">Ion transport</keyword>
<keyword evidence="4 8" id="KW-1133">Transmembrane helix</keyword>
<comment type="similarity">
    <text evidence="8">Belongs to the MntP (TC 9.B.29) family.</text>
</comment>
<comment type="function">
    <text evidence="8">Probably functions as a manganese efflux pump.</text>
</comment>
<feature type="transmembrane region" description="Helical" evidence="8">
    <location>
        <begin position="162"/>
        <end position="183"/>
    </location>
</feature>
<evidence type="ECO:0000256" key="2">
    <source>
        <dbReference type="ARBA" id="ARBA00022475"/>
    </source>
</evidence>
<dbReference type="InterPro" id="IPR022929">
    <property type="entry name" value="Put_MntP"/>
</dbReference>
<keyword evidence="3 8" id="KW-0812">Transmembrane</keyword>
<keyword evidence="10" id="KW-1185">Reference proteome</keyword>
<feature type="transmembrane region" description="Helical" evidence="8">
    <location>
        <begin position="66"/>
        <end position="88"/>
    </location>
</feature>
<evidence type="ECO:0000256" key="4">
    <source>
        <dbReference type="ARBA" id="ARBA00022989"/>
    </source>
</evidence>
<feature type="transmembrane region" description="Helical" evidence="8">
    <location>
        <begin position="132"/>
        <end position="156"/>
    </location>
</feature>
<dbReference type="EMBL" id="CP003273">
    <property type="protein sequence ID" value="AGL03844.1"/>
    <property type="molecule type" value="Genomic_DNA"/>
</dbReference>
<keyword evidence="6 8" id="KW-0472">Membrane</keyword>
<feature type="transmembrane region" description="Helical" evidence="8">
    <location>
        <begin position="195"/>
        <end position="212"/>
    </location>
</feature>
<evidence type="ECO:0000313" key="10">
    <source>
        <dbReference type="Proteomes" id="UP000013520"/>
    </source>
</evidence>
<dbReference type="InterPro" id="IPR003810">
    <property type="entry name" value="Mntp/YtaF"/>
</dbReference>
<evidence type="ECO:0000256" key="8">
    <source>
        <dbReference type="HAMAP-Rule" id="MF_01521"/>
    </source>
</evidence>
<keyword evidence="2 8" id="KW-1003">Cell membrane</keyword>
<evidence type="ECO:0000256" key="5">
    <source>
        <dbReference type="ARBA" id="ARBA00023065"/>
    </source>
</evidence>
<dbReference type="PANTHER" id="PTHR35529">
    <property type="entry name" value="MANGANESE EFFLUX PUMP MNTP-RELATED"/>
    <property type="match status" value="1"/>
</dbReference>
<reference evidence="9 10" key="1">
    <citation type="submission" date="2012-01" db="EMBL/GenBank/DDBJ databases">
        <title>Complete sequence of Desulfotomaculum gibsoniae DSM 7213.</title>
        <authorList>
            <consortium name="US DOE Joint Genome Institute"/>
            <person name="Lucas S."/>
            <person name="Han J."/>
            <person name="Lapidus A."/>
            <person name="Cheng J.-F."/>
            <person name="Goodwin L."/>
            <person name="Pitluck S."/>
            <person name="Peters L."/>
            <person name="Ovchinnikova G."/>
            <person name="Teshima H."/>
            <person name="Detter J.C."/>
            <person name="Han C."/>
            <person name="Tapia R."/>
            <person name="Land M."/>
            <person name="Hauser L."/>
            <person name="Kyrpides N."/>
            <person name="Ivanova N."/>
            <person name="Pagani I."/>
            <person name="Parshina S."/>
            <person name="Plugge C."/>
            <person name="Muyzer G."/>
            <person name="Kuever J."/>
            <person name="Ivanova A."/>
            <person name="Nazina T."/>
            <person name="Klenk H.-P."/>
            <person name="Brambilla E."/>
            <person name="Spring S."/>
            <person name="Stams A.F."/>
            <person name="Woyke T."/>
        </authorList>
    </citation>
    <scope>NUCLEOTIDE SEQUENCE [LARGE SCALE GENOMIC DNA]</scope>
    <source>
        <strain evidence="9 10">DSM 7213</strain>
    </source>
</reference>
<keyword evidence="1 8" id="KW-0813">Transport</keyword>
<dbReference type="GO" id="GO:0005886">
    <property type="term" value="C:plasma membrane"/>
    <property type="evidence" value="ECO:0007669"/>
    <property type="project" value="UniProtKB-SubCell"/>
</dbReference>
<dbReference type="Proteomes" id="UP000013520">
    <property type="component" value="Chromosome"/>
</dbReference>
<keyword evidence="7 8" id="KW-0464">Manganese</keyword>
<evidence type="ECO:0000256" key="6">
    <source>
        <dbReference type="ARBA" id="ARBA00023136"/>
    </source>
</evidence>
<dbReference type="eggNOG" id="COG1971">
    <property type="taxonomic scope" value="Bacteria"/>
</dbReference>
<feature type="transmembrane region" description="Helical" evidence="8">
    <location>
        <begin position="94"/>
        <end position="112"/>
    </location>
</feature>